<name>A0A348AM71_9FIRM</name>
<keyword evidence="5" id="KW-0813">Transport</keyword>
<evidence type="ECO:0000256" key="1">
    <source>
        <dbReference type="ARBA" id="ARBA00004141"/>
    </source>
</evidence>
<comment type="similarity">
    <text evidence="5">Belongs to the ABC-2 integral membrane protein family.</text>
</comment>
<dbReference type="GO" id="GO:0043190">
    <property type="term" value="C:ATP-binding cassette (ABC) transporter complex"/>
    <property type="evidence" value="ECO:0007669"/>
    <property type="project" value="InterPro"/>
</dbReference>
<dbReference type="InterPro" id="IPR013525">
    <property type="entry name" value="ABC2_TM"/>
</dbReference>
<dbReference type="AlphaFoldDB" id="A0A348AM71"/>
<feature type="transmembrane region" description="Helical" evidence="5">
    <location>
        <begin position="21"/>
        <end position="40"/>
    </location>
</feature>
<feature type="transmembrane region" description="Helical" evidence="5">
    <location>
        <begin position="137"/>
        <end position="158"/>
    </location>
</feature>
<keyword evidence="4 5" id="KW-0472">Membrane</keyword>
<evidence type="ECO:0000256" key="3">
    <source>
        <dbReference type="ARBA" id="ARBA00022989"/>
    </source>
</evidence>
<organism evidence="7 8">
    <name type="scientific">Methylomusa anaerophila</name>
    <dbReference type="NCBI Taxonomy" id="1930071"/>
    <lineage>
        <taxon>Bacteria</taxon>
        <taxon>Bacillati</taxon>
        <taxon>Bacillota</taxon>
        <taxon>Negativicutes</taxon>
        <taxon>Selenomonadales</taxon>
        <taxon>Sporomusaceae</taxon>
        <taxon>Methylomusa</taxon>
    </lineage>
</organism>
<dbReference type="InterPro" id="IPR047817">
    <property type="entry name" value="ABC2_TM_bact-type"/>
</dbReference>
<accession>A0A348AM71</accession>
<evidence type="ECO:0000313" key="7">
    <source>
        <dbReference type="EMBL" id="BBB92169.1"/>
    </source>
</evidence>
<proteinExistence type="inferred from homology"/>
<dbReference type="RefSeq" id="WP_126309102.1">
    <property type="nucleotide sequence ID" value="NZ_AP018449.1"/>
</dbReference>
<feature type="transmembrane region" description="Helical" evidence="5">
    <location>
        <begin position="112"/>
        <end position="130"/>
    </location>
</feature>
<feature type="transmembrane region" description="Helical" evidence="5">
    <location>
        <begin position="218"/>
        <end position="239"/>
    </location>
</feature>
<keyword evidence="8" id="KW-1185">Reference proteome</keyword>
<dbReference type="InterPro" id="IPR052522">
    <property type="entry name" value="ABC-2_transport_permease"/>
</dbReference>
<dbReference type="PROSITE" id="PS51012">
    <property type="entry name" value="ABC_TM2"/>
    <property type="match status" value="1"/>
</dbReference>
<sequence length="244" mass="26710">MGWYAVYDREMIILWKKIGRMGYVFSSVIFPFIYLFAFGLGLGSRVNVDGGYLPFLTNGIIGVTVLLNAFQQTSSSVSVGRLYYHSFQSVVISPVPTWEVVLGIVLAGAVRGVLFGGLVFAVAWVVFGVWGLSITAVFGILLGAFCFAAMGTVVGMVVKNPDDVSLMNNFFITPMIFFGGSFFPLQNLPSWLAAIAKILPIGTLNTLLRASVWNTDSFWAASTLAMLSGCFFGWSVWLYSRYSE</sequence>
<comment type="subcellular location">
    <subcellularLocation>
        <location evidence="5">Cell membrane</location>
        <topology evidence="5">Multi-pass membrane protein</topology>
    </subcellularLocation>
    <subcellularLocation>
        <location evidence="1">Membrane</location>
        <topology evidence="1">Multi-pass membrane protein</topology>
    </subcellularLocation>
</comment>
<feature type="domain" description="ABC transmembrane type-2" evidence="6">
    <location>
        <begin position="22"/>
        <end position="242"/>
    </location>
</feature>
<gene>
    <name evidence="7" type="primary">yadH_7</name>
    <name evidence="7" type="ORF">MAMMFC1_02854</name>
</gene>
<dbReference type="GO" id="GO:0140359">
    <property type="term" value="F:ABC-type transporter activity"/>
    <property type="evidence" value="ECO:0007669"/>
    <property type="project" value="InterPro"/>
</dbReference>
<evidence type="ECO:0000259" key="6">
    <source>
        <dbReference type="PROSITE" id="PS51012"/>
    </source>
</evidence>
<dbReference type="PANTHER" id="PTHR43332:SF2">
    <property type="entry name" value="INNER MEMBRANE TRANSPORT PERMEASE YADH"/>
    <property type="match status" value="1"/>
</dbReference>
<feature type="transmembrane region" description="Helical" evidence="5">
    <location>
        <begin position="164"/>
        <end position="185"/>
    </location>
</feature>
<dbReference type="InterPro" id="IPR000412">
    <property type="entry name" value="ABC_2_transport"/>
</dbReference>
<dbReference type="Pfam" id="PF01061">
    <property type="entry name" value="ABC2_membrane"/>
    <property type="match status" value="1"/>
</dbReference>
<evidence type="ECO:0000313" key="8">
    <source>
        <dbReference type="Proteomes" id="UP000276437"/>
    </source>
</evidence>
<dbReference type="PRINTS" id="PR00164">
    <property type="entry name" value="ABC2TRNSPORT"/>
</dbReference>
<dbReference type="PANTHER" id="PTHR43332">
    <property type="entry name" value="INNER MEMBRANE TRANSPORT PERMEASE YADH-RELATED"/>
    <property type="match status" value="1"/>
</dbReference>
<evidence type="ECO:0000256" key="2">
    <source>
        <dbReference type="ARBA" id="ARBA00022692"/>
    </source>
</evidence>
<keyword evidence="3 5" id="KW-1133">Transmembrane helix</keyword>
<dbReference type="OrthoDB" id="111284at2"/>
<dbReference type="EMBL" id="AP018449">
    <property type="protein sequence ID" value="BBB92169.1"/>
    <property type="molecule type" value="Genomic_DNA"/>
</dbReference>
<feature type="transmembrane region" description="Helical" evidence="5">
    <location>
        <begin position="52"/>
        <end position="70"/>
    </location>
</feature>
<keyword evidence="2 5" id="KW-0812">Transmembrane</keyword>
<evidence type="ECO:0000256" key="5">
    <source>
        <dbReference type="RuleBase" id="RU361157"/>
    </source>
</evidence>
<reference evidence="7 8" key="1">
    <citation type="journal article" date="2018" name="Int. J. Syst. Evol. Microbiol.">
        <title>Methylomusa anaerophila gen. nov., sp. nov., an anaerobic methanol-utilizing bacterium isolated from a microbial fuel cell.</title>
        <authorList>
            <person name="Amano N."/>
            <person name="Yamamuro A."/>
            <person name="Miyahara M."/>
            <person name="Kouzuma A."/>
            <person name="Abe T."/>
            <person name="Watanabe K."/>
        </authorList>
    </citation>
    <scope>NUCLEOTIDE SEQUENCE [LARGE SCALE GENOMIC DNA]</scope>
    <source>
        <strain evidence="7 8">MMFC1</strain>
    </source>
</reference>
<keyword evidence="5" id="KW-1003">Cell membrane</keyword>
<dbReference type="KEGG" id="mana:MAMMFC1_02854"/>
<dbReference type="Proteomes" id="UP000276437">
    <property type="component" value="Chromosome"/>
</dbReference>
<protein>
    <recommendedName>
        <fullName evidence="5">Transport permease protein</fullName>
    </recommendedName>
</protein>
<dbReference type="PIRSF" id="PIRSF006648">
    <property type="entry name" value="DrrB"/>
    <property type="match status" value="1"/>
</dbReference>
<evidence type="ECO:0000256" key="4">
    <source>
        <dbReference type="ARBA" id="ARBA00023136"/>
    </source>
</evidence>